<dbReference type="Gene3D" id="1.10.287.470">
    <property type="entry name" value="Helix hairpin bin"/>
    <property type="match status" value="1"/>
</dbReference>
<dbReference type="PANTHER" id="PTHR30469:SF15">
    <property type="entry name" value="HLYD FAMILY OF SECRETION PROTEINS"/>
    <property type="match status" value="1"/>
</dbReference>
<dbReference type="NCBIfam" id="TIGR01730">
    <property type="entry name" value="RND_mfp"/>
    <property type="match status" value="1"/>
</dbReference>
<comment type="caution">
    <text evidence="6">The sequence shown here is derived from an EMBL/GenBank/DDBJ whole genome shotgun (WGS) entry which is preliminary data.</text>
</comment>
<dbReference type="EMBL" id="JAAYYV010000322">
    <property type="protein sequence ID" value="NLF55091.1"/>
    <property type="molecule type" value="Genomic_DNA"/>
</dbReference>
<dbReference type="Gene3D" id="2.40.420.20">
    <property type="match status" value="1"/>
</dbReference>
<dbReference type="Gene3D" id="2.40.50.100">
    <property type="match status" value="1"/>
</dbReference>
<name>A0A7X7R8Z6_9RHOO</name>
<gene>
    <name evidence="6" type="ORF">GX576_11975</name>
</gene>
<reference evidence="6 7" key="1">
    <citation type="journal article" date="2020" name="Biotechnol. Biofuels">
        <title>New insights from the biogas microbiome by comprehensive genome-resolved metagenomics of nearly 1600 species originating from multiple anaerobic digesters.</title>
        <authorList>
            <person name="Campanaro S."/>
            <person name="Treu L."/>
            <person name="Rodriguez-R L.M."/>
            <person name="Kovalovszki A."/>
            <person name="Ziels R.M."/>
            <person name="Maus I."/>
            <person name="Zhu X."/>
            <person name="Kougias P.G."/>
            <person name="Basile A."/>
            <person name="Luo G."/>
            <person name="Schluter A."/>
            <person name="Konstantinidis K.T."/>
            <person name="Angelidaki I."/>
        </authorList>
    </citation>
    <scope>NUCLEOTIDE SEQUENCE [LARGE SCALE GENOMIC DNA]</scope>
    <source>
        <strain evidence="6">AS06rmzACSIP_256</strain>
    </source>
</reference>
<evidence type="ECO:0000256" key="3">
    <source>
        <dbReference type="SAM" id="SignalP"/>
    </source>
</evidence>
<evidence type="ECO:0000313" key="6">
    <source>
        <dbReference type="EMBL" id="NLF55091.1"/>
    </source>
</evidence>
<dbReference type="InterPro" id="IPR058627">
    <property type="entry name" value="MdtA-like_C"/>
</dbReference>
<organism evidence="6 7">
    <name type="scientific">Thauera phenolivorans</name>
    <dbReference type="NCBI Taxonomy" id="1792543"/>
    <lineage>
        <taxon>Bacteria</taxon>
        <taxon>Pseudomonadati</taxon>
        <taxon>Pseudomonadota</taxon>
        <taxon>Betaproteobacteria</taxon>
        <taxon>Rhodocyclales</taxon>
        <taxon>Zoogloeaceae</taxon>
        <taxon>Thauera</taxon>
    </lineage>
</organism>
<proteinExistence type="inferred from homology"/>
<accession>A0A7X7R8Z6</accession>
<dbReference type="GO" id="GO:0015562">
    <property type="term" value="F:efflux transmembrane transporter activity"/>
    <property type="evidence" value="ECO:0007669"/>
    <property type="project" value="TreeGrafter"/>
</dbReference>
<evidence type="ECO:0000256" key="1">
    <source>
        <dbReference type="ARBA" id="ARBA00009477"/>
    </source>
</evidence>
<protein>
    <submittedName>
        <fullName evidence="6">Efflux RND transporter periplasmic adaptor subunit</fullName>
    </submittedName>
</protein>
<dbReference type="Pfam" id="PF25967">
    <property type="entry name" value="RND-MFP_C"/>
    <property type="match status" value="1"/>
</dbReference>
<feature type="coiled-coil region" evidence="2">
    <location>
        <begin position="108"/>
        <end position="166"/>
    </location>
</feature>
<feature type="domain" description="Multidrug resistance protein MdtA-like C-terminal permuted SH3" evidence="5">
    <location>
        <begin position="287"/>
        <end position="345"/>
    </location>
</feature>
<feature type="chain" id="PRO_5031389970" evidence="3">
    <location>
        <begin position="24"/>
        <end position="368"/>
    </location>
</feature>
<feature type="domain" description="CusB-like beta-barrel" evidence="4">
    <location>
        <begin position="210"/>
        <end position="282"/>
    </location>
</feature>
<feature type="signal peptide" evidence="3">
    <location>
        <begin position="1"/>
        <end position="23"/>
    </location>
</feature>
<evidence type="ECO:0000313" key="7">
    <source>
        <dbReference type="Proteomes" id="UP000536534"/>
    </source>
</evidence>
<dbReference type="SUPFAM" id="SSF111369">
    <property type="entry name" value="HlyD-like secretion proteins"/>
    <property type="match status" value="1"/>
</dbReference>
<dbReference type="AlphaFoldDB" id="A0A7X7R8Z6"/>
<comment type="similarity">
    <text evidence="1">Belongs to the membrane fusion protein (MFP) (TC 8.A.1) family.</text>
</comment>
<keyword evidence="2" id="KW-0175">Coiled coil</keyword>
<dbReference type="InterPro" id="IPR058792">
    <property type="entry name" value="Beta-barrel_RND_2"/>
</dbReference>
<keyword evidence="3" id="KW-0732">Signal</keyword>
<evidence type="ECO:0000259" key="5">
    <source>
        <dbReference type="Pfam" id="PF25967"/>
    </source>
</evidence>
<dbReference type="PANTHER" id="PTHR30469">
    <property type="entry name" value="MULTIDRUG RESISTANCE PROTEIN MDTA"/>
    <property type="match status" value="1"/>
</dbReference>
<evidence type="ECO:0000256" key="2">
    <source>
        <dbReference type="SAM" id="Coils"/>
    </source>
</evidence>
<dbReference type="Proteomes" id="UP000536534">
    <property type="component" value="Unassembled WGS sequence"/>
</dbReference>
<evidence type="ECO:0000259" key="4">
    <source>
        <dbReference type="Pfam" id="PF25954"/>
    </source>
</evidence>
<dbReference type="PROSITE" id="PS51257">
    <property type="entry name" value="PROKAR_LIPOPROTEIN"/>
    <property type="match status" value="1"/>
</dbReference>
<dbReference type="Pfam" id="PF25954">
    <property type="entry name" value="Beta-barrel_RND_2"/>
    <property type="match status" value="1"/>
</dbReference>
<sequence>MNTRRLRASGLALLAAFLLLACAPPAPEEASAPAVLVRTIDGAAAEAAMRVYTGEVRARVETDLGFRIGGKIVERRVDVGDMVRPGQVLAVLDIEDARLAARAAAASAAAAEADLALARSEFERATELRRREFISQSALDASRTAMQAAEARLRQARAQSEVAINQADYTRLLATAAGVVTTVTAEAGQVVAAGQPVVRVAQPGELEVLIHVPESRVGELAVGTAAVVRPWAEEDRTYPARVRELAPAADPATRSYAVRVAVPQADQGLKLGATASVAFAGEQTGGVLLPLPAVTRIDGSARVWVVDEDSSVRPVEVEIGDFREDGVLVTGGLPSPARVVIAGVHKLLEGATVKPVEEGAPVQLDVTR</sequence>
<dbReference type="InterPro" id="IPR006143">
    <property type="entry name" value="RND_pump_MFP"/>
</dbReference>
<dbReference type="Gene3D" id="2.40.30.170">
    <property type="match status" value="1"/>
</dbReference>
<dbReference type="GO" id="GO:1990281">
    <property type="term" value="C:efflux pump complex"/>
    <property type="evidence" value="ECO:0007669"/>
    <property type="project" value="TreeGrafter"/>
</dbReference>